<reference evidence="5" key="1">
    <citation type="submission" date="2023-07" db="EMBL/GenBank/DDBJ databases">
        <title>Novel species isolated from saline lakes on Tibetan Plateau.</title>
        <authorList>
            <person name="Lu H."/>
        </authorList>
    </citation>
    <scope>NUCLEOTIDE SEQUENCE [LARGE SCALE GENOMIC DNA]</scope>
    <source>
        <strain evidence="5">CAK8W</strain>
    </source>
</reference>
<dbReference type="InterPro" id="IPR037359">
    <property type="entry name" value="NST/OST"/>
</dbReference>
<dbReference type="InterPro" id="IPR027417">
    <property type="entry name" value="P-loop_NTPase"/>
</dbReference>
<keyword evidence="5" id="KW-1185">Reference proteome</keyword>
<organism evidence="4 5">
    <name type="scientific">Psychroflexus longus</name>
    <dbReference type="NCBI Taxonomy" id="2873596"/>
    <lineage>
        <taxon>Bacteria</taxon>
        <taxon>Pseudomonadati</taxon>
        <taxon>Bacteroidota</taxon>
        <taxon>Flavobacteriia</taxon>
        <taxon>Flavobacteriales</taxon>
        <taxon>Flavobacteriaceae</taxon>
        <taxon>Psychroflexus</taxon>
    </lineage>
</organism>
<dbReference type="RefSeq" id="WP_224461786.1">
    <property type="nucleotide sequence ID" value="NZ_JAIQZE010000012.1"/>
</dbReference>
<dbReference type="InterPro" id="IPR000863">
    <property type="entry name" value="Sulfotransferase_dom"/>
</dbReference>
<dbReference type="SUPFAM" id="SSF52540">
    <property type="entry name" value="P-loop containing nucleoside triphosphate hydrolases"/>
    <property type="match status" value="1"/>
</dbReference>
<comment type="caution">
    <text evidence="4">The sequence shown here is derived from an EMBL/GenBank/DDBJ whole genome shotgun (WGS) entry which is preliminary data.</text>
</comment>
<dbReference type="Proteomes" id="UP001199314">
    <property type="component" value="Unassembled WGS sequence"/>
</dbReference>
<protein>
    <submittedName>
        <fullName evidence="4">Sulfotransferase domain-containing protein</fullName>
    </submittedName>
</protein>
<dbReference type="Pfam" id="PF00685">
    <property type="entry name" value="Sulfotransfer_1"/>
    <property type="match status" value="1"/>
</dbReference>
<name>A0ABS7XM25_9FLAO</name>
<dbReference type="PANTHER" id="PTHR10605:SF56">
    <property type="entry name" value="BIFUNCTIONAL HEPARAN SULFATE N-DEACETYLASE_N-SULFOTRANSFERASE"/>
    <property type="match status" value="1"/>
</dbReference>
<dbReference type="PANTHER" id="PTHR10605">
    <property type="entry name" value="HEPARAN SULFATE SULFOTRANSFERASE"/>
    <property type="match status" value="1"/>
</dbReference>
<dbReference type="Gene3D" id="3.40.50.300">
    <property type="entry name" value="P-loop containing nucleotide triphosphate hydrolases"/>
    <property type="match status" value="1"/>
</dbReference>
<evidence type="ECO:0000256" key="1">
    <source>
        <dbReference type="ARBA" id="ARBA00022679"/>
    </source>
</evidence>
<keyword evidence="1" id="KW-0808">Transferase</keyword>
<feature type="domain" description="Sulfotransferase" evidence="3">
    <location>
        <begin position="4"/>
        <end position="221"/>
    </location>
</feature>
<dbReference type="EMBL" id="JAIQZE010000012">
    <property type="protein sequence ID" value="MBZ9779449.1"/>
    <property type="molecule type" value="Genomic_DNA"/>
</dbReference>
<proteinExistence type="predicted"/>
<evidence type="ECO:0000313" key="5">
    <source>
        <dbReference type="Proteomes" id="UP001199314"/>
    </source>
</evidence>
<gene>
    <name evidence="4" type="ORF">LB452_11000</name>
</gene>
<evidence type="ECO:0000313" key="4">
    <source>
        <dbReference type="EMBL" id="MBZ9779449.1"/>
    </source>
</evidence>
<evidence type="ECO:0000259" key="3">
    <source>
        <dbReference type="Pfam" id="PF00685"/>
    </source>
</evidence>
<sequence>MKVDIFIVGGQKCGTTALHSFLSEHHQIKAGKQKEIDFFSYDAQYKKGFDYYHSFFKLNLYEKYIEKIKLVDASPSYLADNKTHTTADRIVKYNRNANIIILVRNPIKRAFSAYMMYKNRYYGGREGWWFDWIKKRGGNPEDVVKRNIEDYRSFDVFIENELKAIEQNKSIECSVLKQGLYSNYIEVYKQYFKKVLVISNESLNKETDNTLKKLMKELSLKPFKKEFENHKVFKGKYDEEISEQTFSILNKFYFSSNKDLNNKFGINYTNT</sequence>
<keyword evidence="2" id="KW-0325">Glycoprotein</keyword>
<accession>A0ABS7XM25</accession>
<evidence type="ECO:0000256" key="2">
    <source>
        <dbReference type="ARBA" id="ARBA00023180"/>
    </source>
</evidence>